<keyword evidence="1" id="KW-0472">Membrane</keyword>
<feature type="transmembrane region" description="Helical" evidence="1">
    <location>
        <begin position="125"/>
        <end position="147"/>
    </location>
</feature>
<dbReference type="Proteomes" id="UP000324611">
    <property type="component" value="Unassembled WGS sequence"/>
</dbReference>
<reference evidence="2 3" key="2">
    <citation type="submission" date="2019-09" db="EMBL/GenBank/DDBJ databases">
        <authorList>
            <person name="Jin C."/>
        </authorList>
    </citation>
    <scope>NUCLEOTIDE SEQUENCE [LARGE SCALE GENOMIC DNA]</scope>
    <source>
        <strain evidence="2 3">BN140078</strain>
    </source>
</reference>
<comment type="caution">
    <text evidence="2">The sequence shown here is derived from an EMBL/GenBank/DDBJ whole genome shotgun (WGS) entry which is preliminary data.</text>
</comment>
<evidence type="ECO:0000313" key="3">
    <source>
        <dbReference type="Proteomes" id="UP000324611"/>
    </source>
</evidence>
<name>A0A5B2W0P7_9BACT</name>
<evidence type="ECO:0000256" key="1">
    <source>
        <dbReference type="SAM" id="Phobius"/>
    </source>
</evidence>
<keyword evidence="1" id="KW-0812">Transmembrane</keyword>
<feature type="transmembrane region" description="Helical" evidence="1">
    <location>
        <begin position="12"/>
        <end position="33"/>
    </location>
</feature>
<proteinExistence type="predicted"/>
<evidence type="ECO:0000313" key="2">
    <source>
        <dbReference type="EMBL" id="KAA2245251.1"/>
    </source>
</evidence>
<accession>A0A5B2W0P7</accession>
<reference evidence="2 3" key="1">
    <citation type="submission" date="2019-09" db="EMBL/GenBank/DDBJ databases">
        <title>Chitinophaga ginsengihumi sp. nov., isolated from soil of ginseng rhizosphere.</title>
        <authorList>
            <person name="Lee J."/>
        </authorList>
    </citation>
    <scope>NUCLEOTIDE SEQUENCE [LARGE SCALE GENOMIC DNA]</scope>
    <source>
        <strain evidence="2 3">BN140078</strain>
    </source>
</reference>
<feature type="transmembrane region" description="Helical" evidence="1">
    <location>
        <begin position="39"/>
        <end position="61"/>
    </location>
</feature>
<feature type="transmembrane region" description="Helical" evidence="1">
    <location>
        <begin position="81"/>
        <end position="100"/>
    </location>
</feature>
<dbReference type="RefSeq" id="WP_149836642.1">
    <property type="nucleotide sequence ID" value="NZ_VUOC01000001.1"/>
</dbReference>
<sequence length="162" mass="18327">MATIHHHHPVKVGFWYSIVISIISLVLTVIFYVSNVYAALWTGYFVNLVLFLGVLFAIWHYNRQHHDHVTQRELFSVGLRITLVVTVVLTVFSLIFHFIIQANPPSGSLMNEGGSPQGVDMPRNFWVFLISNVFFSNGIVGLLAALMGSMYFKRNQKTAGED</sequence>
<dbReference type="AlphaFoldDB" id="A0A5B2W0P7"/>
<evidence type="ECO:0008006" key="4">
    <source>
        <dbReference type="Google" id="ProtNLM"/>
    </source>
</evidence>
<keyword evidence="3" id="KW-1185">Reference proteome</keyword>
<organism evidence="2 3">
    <name type="scientific">Chitinophaga agrisoli</name>
    <dbReference type="NCBI Taxonomy" id="2607653"/>
    <lineage>
        <taxon>Bacteria</taxon>
        <taxon>Pseudomonadati</taxon>
        <taxon>Bacteroidota</taxon>
        <taxon>Chitinophagia</taxon>
        <taxon>Chitinophagales</taxon>
        <taxon>Chitinophagaceae</taxon>
        <taxon>Chitinophaga</taxon>
    </lineage>
</organism>
<gene>
    <name evidence="2" type="ORF">F0L74_04620</name>
</gene>
<dbReference type="EMBL" id="VUOC01000001">
    <property type="protein sequence ID" value="KAA2245251.1"/>
    <property type="molecule type" value="Genomic_DNA"/>
</dbReference>
<keyword evidence="1" id="KW-1133">Transmembrane helix</keyword>
<protein>
    <recommendedName>
        <fullName evidence="4">DUF4199 domain-containing protein</fullName>
    </recommendedName>
</protein>